<accession>A0A565AWV4</accession>
<dbReference type="Proteomes" id="UP000489600">
    <property type="component" value="Unassembled WGS sequence"/>
</dbReference>
<comment type="caution">
    <text evidence="2">The sequence shown here is derived from an EMBL/GenBank/DDBJ whole genome shotgun (WGS) entry which is preliminary data.</text>
</comment>
<dbReference type="InterPro" id="IPR053772">
    <property type="entry name" value="At1g61320/At1g61330-like"/>
</dbReference>
<dbReference type="PANTHER" id="PTHR34145:SF28">
    <property type="entry name" value="F-BOX DOMAIN-CONTAINING PROTEIN"/>
    <property type="match status" value="1"/>
</dbReference>
<dbReference type="Pfam" id="PF23622">
    <property type="entry name" value="LRR_At1g61320_AtMIF1"/>
    <property type="match status" value="1"/>
</dbReference>
<name>A0A565AWV4_9BRAS</name>
<gene>
    <name evidence="2" type="ORF">ANE_LOCUS4326</name>
</gene>
<dbReference type="InterPro" id="IPR032675">
    <property type="entry name" value="LRR_dom_sf"/>
</dbReference>
<protein>
    <recommendedName>
        <fullName evidence="1">At1g61320/AtMIF1 LRR domain-containing protein</fullName>
    </recommendedName>
</protein>
<feature type="domain" description="At1g61320/AtMIF1 LRR" evidence="1">
    <location>
        <begin position="75"/>
        <end position="266"/>
    </location>
</feature>
<dbReference type="EMBL" id="CABITT030000002">
    <property type="protein sequence ID" value="VVA93881.1"/>
    <property type="molecule type" value="Genomic_DNA"/>
</dbReference>
<dbReference type="OrthoDB" id="1029898at2759"/>
<dbReference type="AlphaFoldDB" id="A0A565AWV4"/>
<evidence type="ECO:0000313" key="2">
    <source>
        <dbReference type="EMBL" id="VVA93881.1"/>
    </source>
</evidence>
<dbReference type="Gene3D" id="3.80.10.10">
    <property type="entry name" value="Ribonuclease Inhibitor"/>
    <property type="match status" value="1"/>
</dbReference>
<sequence length="298" mass="34832">MSESSNKRMKFIKDLPNDLVEHITSTFLPIQTVLQNRVVSKTFKDAPIQSRDLDFSGIYSKRRTQLKVVRIIEGIFNQHKGPEIKRFVMSVNHIGLKDKILQWVKTCLRKNIQELVLDFSKAKKVIEISVDFSAIETLTVLKLRWCKFEIPGNSPKGLRLLKTLELMRTKVTKEMIDAIFNNCIHLESLELFNCRMYGVLNINAQHQKKFKLLVVFSMRNLLHIFVDAPTLECFKYGGYVRSVKFSKVDELKEARLHYNRSNSWPYYNSFKRVIDNMEAYTGVHVLATTNIFLEVIFF</sequence>
<proteinExistence type="predicted"/>
<evidence type="ECO:0000313" key="3">
    <source>
        <dbReference type="Proteomes" id="UP000489600"/>
    </source>
</evidence>
<keyword evidence="3" id="KW-1185">Reference proteome</keyword>
<reference evidence="2" key="1">
    <citation type="submission" date="2019-07" db="EMBL/GenBank/DDBJ databases">
        <authorList>
            <person name="Dittberner H."/>
        </authorList>
    </citation>
    <scope>NUCLEOTIDE SEQUENCE [LARGE SCALE GENOMIC DNA]</scope>
</reference>
<organism evidence="2 3">
    <name type="scientific">Arabis nemorensis</name>
    <dbReference type="NCBI Taxonomy" id="586526"/>
    <lineage>
        <taxon>Eukaryota</taxon>
        <taxon>Viridiplantae</taxon>
        <taxon>Streptophyta</taxon>
        <taxon>Embryophyta</taxon>
        <taxon>Tracheophyta</taxon>
        <taxon>Spermatophyta</taxon>
        <taxon>Magnoliopsida</taxon>
        <taxon>eudicotyledons</taxon>
        <taxon>Gunneridae</taxon>
        <taxon>Pentapetalae</taxon>
        <taxon>rosids</taxon>
        <taxon>malvids</taxon>
        <taxon>Brassicales</taxon>
        <taxon>Brassicaceae</taxon>
        <taxon>Arabideae</taxon>
        <taxon>Arabis</taxon>
    </lineage>
</organism>
<dbReference type="PANTHER" id="PTHR34145">
    <property type="entry name" value="OS02G0105600 PROTEIN"/>
    <property type="match status" value="1"/>
</dbReference>
<evidence type="ECO:0000259" key="1">
    <source>
        <dbReference type="Pfam" id="PF23622"/>
    </source>
</evidence>
<dbReference type="SUPFAM" id="SSF52047">
    <property type="entry name" value="RNI-like"/>
    <property type="match status" value="1"/>
</dbReference>
<dbReference type="InterPro" id="IPR055357">
    <property type="entry name" value="LRR_At1g61320_AtMIF1"/>
</dbReference>